<accession>A0A426ZRS5</accession>
<sequence>MHAIPPLAPCNLQHRHAYMHEEVPTWSMVDTARQPPSYDMHVWLDTMHGTCWMKVACGDASPAFHLHALANCVLLSLSVTHHCLALGLFPIAVEQRISDRRRRELDAKMGRESEQQHGLMPCPPSLVVSLTPLSLLPHSLNRFYFGLRQDVEQEVPSLRGRDQQARFQAPVSPAGDPPTRRRQGKQARALRLLLSNGNSMPSGSNPYVHVPVVQASAAKLLKETCNYIRSLNRDVDDLSDRLSAIMATMDSSSAEAEMVRSLLRP</sequence>
<evidence type="ECO:0000313" key="2">
    <source>
        <dbReference type="EMBL" id="RRT66604.1"/>
    </source>
</evidence>
<dbReference type="InterPro" id="IPR044293">
    <property type="entry name" value="PRE"/>
</dbReference>
<dbReference type="GO" id="GO:0006355">
    <property type="term" value="P:regulation of DNA-templated transcription"/>
    <property type="evidence" value="ECO:0007669"/>
    <property type="project" value="InterPro"/>
</dbReference>
<dbReference type="AlphaFoldDB" id="A0A426ZRS5"/>
<dbReference type="PANTHER" id="PTHR46446">
    <property type="entry name" value="TRANSCRIPTION FACTOR PRE"/>
    <property type="match status" value="1"/>
</dbReference>
<evidence type="ECO:0000313" key="3">
    <source>
        <dbReference type="Proteomes" id="UP000287651"/>
    </source>
</evidence>
<dbReference type="PANTHER" id="PTHR46446:SF28">
    <property type="entry name" value="TRANSCRIPTION FACTOR PRE5"/>
    <property type="match status" value="1"/>
</dbReference>
<dbReference type="Pfam" id="PF23174">
    <property type="entry name" value="bHLH_ILI"/>
    <property type="match status" value="1"/>
</dbReference>
<proteinExistence type="predicted"/>
<dbReference type="EMBL" id="AMZH03005365">
    <property type="protein sequence ID" value="RRT66604.1"/>
    <property type="molecule type" value="Genomic_DNA"/>
</dbReference>
<feature type="region of interest" description="Disordered" evidence="1">
    <location>
        <begin position="158"/>
        <end position="186"/>
    </location>
</feature>
<dbReference type="GO" id="GO:0046983">
    <property type="term" value="F:protein dimerization activity"/>
    <property type="evidence" value="ECO:0007669"/>
    <property type="project" value="InterPro"/>
</dbReference>
<protein>
    <recommendedName>
        <fullName evidence="4">BHLH domain-containing protein</fullName>
    </recommendedName>
</protein>
<gene>
    <name evidence="2" type="ORF">B296_00026558</name>
</gene>
<name>A0A426ZRS5_ENSVE</name>
<comment type="caution">
    <text evidence="2">The sequence shown here is derived from an EMBL/GenBank/DDBJ whole genome shotgun (WGS) entry which is preliminary data.</text>
</comment>
<dbReference type="Proteomes" id="UP000287651">
    <property type="component" value="Unassembled WGS sequence"/>
</dbReference>
<evidence type="ECO:0008006" key="4">
    <source>
        <dbReference type="Google" id="ProtNLM"/>
    </source>
</evidence>
<reference evidence="2 3" key="1">
    <citation type="journal article" date="2014" name="Agronomy (Basel)">
        <title>A Draft Genome Sequence for Ensete ventricosum, the Drought-Tolerant Tree Against Hunger.</title>
        <authorList>
            <person name="Harrison J."/>
            <person name="Moore K.A."/>
            <person name="Paszkiewicz K."/>
            <person name="Jones T."/>
            <person name="Grant M."/>
            <person name="Ambacheew D."/>
            <person name="Muzemil S."/>
            <person name="Studholme D.J."/>
        </authorList>
    </citation>
    <scope>NUCLEOTIDE SEQUENCE [LARGE SCALE GENOMIC DNA]</scope>
</reference>
<evidence type="ECO:0000256" key="1">
    <source>
        <dbReference type="SAM" id="MobiDB-lite"/>
    </source>
</evidence>
<dbReference type="GO" id="GO:0040008">
    <property type="term" value="P:regulation of growth"/>
    <property type="evidence" value="ECO:0007669"/>
    <property type="project" value="InterPro"/>
</dbReference>
<organism evidence="2 3">
    <name type="scientific">Ensete ventricosum</name>
    <name type="common">Abyssinian banana</name>
    <name type="synonym">Musa ensete</name>
    <dbReference type="NCBI Taxonomy" id="4639"/>
    <lineage>
        <taxon>Eukaryota</taxon>
        <taxon>Viridiplantae</taxon>
        <taxon>Streptophyta</taxon>
        <taxon>Embryophyta</taxon>
        <taxon>Tracheophyta</taxon>
        <taxon>Spermatophyta</taxon>
        <taxon>Magnoliopsida</taxon>
        <taxon>Liliopsida</taxon>
        <taxon>Zingiberales</taxon>
        <taxon>Musaceae</taxon>
        <taxon>Ensete</taxon>
    </lineage>
</organism>